<protein>
    <submittedName>
        <fullName evidence="3">Outer membrane lipoprotein-sorting protein</fullName>
    </submittedName>
</protein>
<accession>A0ABY1L1L7</accession>
<dbReference type="Proteomes" id="UP000185728">
    <property type="component" value="Unassembled WGS sequence"/>
</dbReference>
<evidence type="ECO:0000313" key="3">
    <source>
        <dbReference type="EMBL" id="SIT05719.1"/>
    </source>
</evidence>
<dbReference type="PANTHER" id="PTHR35869:SF1">
    <property type="entry name" value="OUTER-MEMBRANE LIPOPROTEIN CARRIER PROTEIN"/>
    <property type="match status" value="1"/>
</dbReference>
<dbReference type="SUPFAM" id="SSF89392">
    <property type="entry name" value="Prokaryotic lipoproteins and lipoprotein localization factors"/>
    <property type="match status" value="1"/>
</dbReference>
<keyword evidence="4" id="KW-1185">Reference proteome</keyword>
<evidence type="ECO:0000256" key="1">
    <source>
        <dbReference type="ARBA" id="ARBA00022729"/>
    </source>
</evidence>
<reference evidence="3 4" key="1">
    <citation type="submission" date="2017-01" db="EMBL/GenBank/DDBJ databases">
        <authorList>
            <person name="Varghese N."/>
            <person name="Submissions S."/>
        </authorList>
    </citation>
    <scope>NUCLEOTIDE SEQUENCE [LARGE SCALE GENOMIC DNA]</scope>
    <source>
        <strain evidence="3 4">DSM 2061</strain>
    </source>
</reference>
<comment type="caution">
    <text evidence="3">The sequence shown here is derived from an EMBL/GenBank/DDBJ whole genome shotgun (WGS) entry which is preliminary data.</text>
</comment>
<organism evidence="3 4">
    <name type="scientific">Zobellia uliginosa</name>
    <dbReference type="NCBI Taxonomy" id="143224"/>
    <lineage>
        <taxon>Bacteria</taxon>
        <taxon>Pseudomonadati</taxon>
        <taxon>Bacteroidota</taxon>
        <taxon>Flavobacteriia</taxon>
        <taxon>Flavobacteriales</taxon>
        <taxon>Flavobacteriaceae</taxon>
        <taxon>Zobellia</taxon>
    </lineage>
</organism>
<dbReference type="InterPro" id="IPR029046">
    <property type="entry name" value="LolA/LolB/LppX"/>
</dbReference>
<name>A0ABY1L1L7_9FLAO</name>
<dbReference type="InterPro" id="IPR004564">
    <property type="entry name" value="OM_lipoprot_carrier_LolA-like"/>
</dbReference>
<proteinExistence type="predicted"/>
<dbReference type="PANTHER" id="PTHR35869">
    <property type="entry name" value="OUTER-MEMBRANE LIPOPROTEIN CARRIER PROTEIN"/>
    <property type="match status" value="1"/>
</dbReference>
<evidence type="ECO:0000313" key="4">
    <source>
        <dbReference type="Proteomes" id="UP000185728"/>
    </source>
</evidence>
<dbReference type="Gene3D" id="2.50.20.10">
    <property type="entry name" value="Lipoprotein localisation LolA/LolB/LppX"/>
    <property type="match status" value="1"/>
</dbReference>
<gene>
    <name evidence="3" type="ORF">SAMN05421766_10847</name>
</gene>
<feature type="signal peptide" evidence="2">
    <location>
        <begin position="1"/>
        <end position="17"/>
    </location>
</feature>
<feature type="chain" id="PRO_5046485386" evidence="2">
    <location>
        <begin position="18"/>
        <end position="205"/>
    </location>
</feature>
<keyword evidence="3" id="KW-0449">Lipoprotein</keyword>
<dbReference type="RefSeq" id="WP_076456857.1">
    <property type="nucleotide sequence ID" value="NZ_FTOB01000008.1"/>
</dbReference>
<dbReference type="EMBL" id="FTOB01000008">
    <property type="protein sequence ID" value="SIT05719.1"/>
    <property type="molecule type" value="Genomic_DNA"/>
</dbReference>
<dbReference type="CDD" id="cd16325">
    <property type="entry name" value="LolA"/>
    <property type="match status" value="1"/>
</dbReference>
<sequence>MHKILFLILFISVSAVAQKQMTPDEATALKTKVKTRAEAITTVMSDFTQYKHLDFLSDDIVSQGQLAFKAPNLVKWQYTKPFAYSVLFKNETLYINDDGNKSNMDVGSNKIFKQLNQLITASIRGDMFDDNEFNIKYFKINDSSLVYFLPKDEQFAKFIKAFHLSFNANGDVTEVKMIEPSDDYTQIKFTDRVVNKTLSDAVFTQ</sequence>
<evidence type="ECO:0000256" key="2">
    <source>
        <dbReference type="SAM" id="SignalP"/>
    </source>
</evidence>
<dbReference type="Pfam" id="PF03548">
    <property type="entry name" value="LolA"/>
    <property type="match status" value="1"/>
</dbReference>
<keyword evidence="1 2" id="KW-0732">Signal</keyword>